<dbReference type="SUPFAM" id="SSF48403">
    <property type="entry name" value="Ankyrin repeat"/>
    <property type="match status" value="2"/>
</dbReference>
<gene>
    <name evidence="3" type="ORF">OFUS_LOCUS15107</name>
</gene>
<dbReference type="Pfam" id="PF12796">
    <property type="entry name" value="Ank_2"/>
    <property type="match status" value="1"/>
</dbReference>
<dbReference type="InterPro" id="IPR001496">
    <property type="entry name" value="SOCS_box"/>
</dbReference>
<evidence type="ECO:0000256" key="2">
    <source>
        <dbReference type="ARBA" id="ARBA00023043"/>
    </source>
</evidence>
<dbReference type="Pfam" id="PF13857">
    <property type="entry name" value="Ank_5"/>
    <property type="match status" value="1"/>
</dbReference>
<keyword evidence="2" id="KW-0040">ANK repeat</keyword>
<dbReference type="PANTHER" id="PTHR24123:SF33">
    <property type="entry name" value="PROTEIN HOS4"/>
    <property type="match status" value="1"/>
</dbReference>
<dbReference type="Proteomes" id="UP000749559">
    <property type="component" value="Unassembled WGS sequence"/>
</dbReference>
<dbReference type="Gene3D" id="1.25.40.20">
    <property type="entry name" value="Ankyrin repeat-containing domain"/>
    <property type="match status" value="2"/>
</dbReference>
<keyword evidence="4" id="KW-1185">Reference proteome</keyword>
<dbReference type="PROSITE" id="PS50225">
    <property type="entry name" value="SOCS"/>
    <property type="match status" value="1"/>
</dbReference>
<dbReference type="PROSITE" id="PS50297">
    <property type="entry name" value="ANK_REP_REGION"/>
    <property type="match status" value="1"/>
</dbReference>
<sequence length="588" mass="66560">MDETNNILGFDFTHLRNGHNCEDEKQSVDDIGPLRELERNLEIKGHKYAENDTTIDRSLMLQSAIIKGDINQLKILNKLKMNFNQCINGKPAFLLAIQYHQFPALSYLLKNGMNLNLPMTPVNGNIIHYCIERKLFIELNQLIKHISPDEIRMLINKPDNNKDTPLLMAIKTDAIPPTTLQLLLDAGADICHKDVKGNNSLHATILKRNLQVLKLILKQSKVICVKDVFEHKGCTRGYDSLNNDNRFTVDKNVLNSHGVNNFQYGLLGPGCANTCDLQKNLFTGCTESEIVMESDSEITEKKKREPSYITVKGRVIERFPKEVIKDIDMYEESDIQMASIALNELNQHGYAPLHLAALSGNCIIAETLIQYGAQKNRKSIECYTPLHYAVSERDLAMVILFIKHYSDLNACIDVNKVTPLMLAVRKDGTVKLTKELIKGGALLNLQDNNGETALATGVYFGAERRSSLLIREGADPNIADFRQHTTPLYWAIFNNRKNLVKLLMHAGATLTHKQFRKFPRNLKIMRDTEMNSFLQHEVKNPKPLERLCSLAVRRHISSMRGGKGVVDTIEQLELPKRLEDSLLLNNIA</sequence>
<keyword evidence="1" id="KW-0677">Repeat</keyword>
<evidence type="ECO:0000313" key="3">
    <source>
        <dbReference type="EMBL" id="CAH1789814.1"/>
    </source>
</evidence>
<dbReference type="SMART" id="SM00248">
    <property type="entry name" value="ANK"/>
    <property type="match status" value="9"/>
</dbReference>
<evidence type="ECO:0000313" key="4">
    <source>
        <dbReference type="Proteomes" id="UP000749559"/>
    </source>
</evidence>
<proteinExistence type="predicted"/>
<dbReference type="InterPro" id="IPR051165">
    <property type="entry name" value="Multifunctional_ANK_Repeat"/>
</dbReference>
<organism evidence="3 4">
    <name type="scientific">Owenia fusiformis</name>
    <name type="common">Polychaete worm</name>
    <dbReference type="NCBI Taxonomy" id="6347"/>
    <lineage>
        <taxon>Eukaryota</taxon>
        <taxon>Metazoa</taxon>
        <taxon>Spiralia</taxon>
        <taxon>Lophotrochozoa</taxon>
        <taxon>Annelida</taxon>
        <taxon>Polychaeta</taxon>
        <taxon>Sedentaria</taxon>
        <taxon>Canalipalpata</taxon>
        <taxon>Sabellida</taxon>
        <taxon>Oweniida</taxon>
        <taxon>Oweniidae</taxon>
        <taxon>Owenia</taxon>
    </lineage>
</organism>
<dbReference type="PANTHER" id="PTHR24123">
    <property type="entry name" value="ANKYRIN REPEAT-CONTAINING"/>
    <property type="match status" value="1"/>
</dbReference>
<dbReference type="InterPro" id="IPR036770">
    <property type="entry name" value="Ankyrin_rpt-contain_sf"/>
</dbReference>
<dbReference type="PROSITE" id="PS50088">
    <property type="entry name" value="ANK_REPEAT"/>
    <property type="match status" value="4"/>
</dbReference>
<dbReference type="EMBL" id="CAIIXF020000007">
    <property type="protein sequence ID" value="CAH1789814.1"/>
    <property type="molecule type" value="Genomic_DNA"/>
</dbReference>
<accession>A0A8J1XRM7</accession>
<reference evidence="3" key="1">
    <citation type="submission" date="2022-03" db="EMBL/GenBank/DDBJ databases">
        <authorList>
            <person name="Martin C."/>
        </authorList>
    </citation>
    <scope>NUCLEOTIDE SEQUENCE</scope>
</reference>
<dbReference type="AlphaFoldDB" id="A0A8J1XRM7"/>
<dbReference type="OrthoDB" id="6080827at2759"/>
<evidence type="ECO:0000256" key="1">
    <source>
        <dbReference type="ARBA" id="ARBA00022737"/>
    </source>
</evidence>
<name>A0A8J1XRM7_OWEFU</name>
<protein>
    <submittedName>
        <fullName evidence="3">Uncharacterized protein</fullName>
    </submittedName>
</protein>
<comment type="caution">
    <text evidence="3">The sequence shown here is derived from an EMBL/GenBank/DDBJ whole genome shotgun (WGS) entry which is preliminary data.</text>
</comment>
<dbReference type="InterPro" id="IPR002110">
    <property type="entry name" value="Ankyrin_rpt"/>
</dbReference>